<reference evidence="2" key="1">
    <citation type="journal article" date="2020" name="Stud. Mycol.">
        <title>101 Dothideomycetes genomes: a test case for predicting lifestyles and emergence of pathogens.</title>
        <authorList>
            <person name="Haridas S."/>
            <person name="Albert R."/>
            <person name="Binder M."/>
            <person name="Bloem J."/>
            <person name="Labutti K."/>
            <person name="Salamov A."/>
            <person name="Andreopoulos B."/>
            <person name="Baker S."/>
            <person name="Barry K."/>
            <person name="Bills G."/>
            <person name="Bluhm B."/>
            <person name="Cannon C."/>
            <person name="Castanera R."/>
            <person name="Culley D."/>
            <person name="Daum C."/>
            <person name="Ezra D."/>
            <person name="Gonzalez J."/>
            <person name="Henrissat B."/>
            <person name="Kuo A."/>
            <person name="Liang C."/>
            <person name="Lipzen A."/>
            <person name="Lutzoni F."/>
            <person name="Magnuson J."/>
            <person name="Mondo S."/>
            <person name="Nolan M."/>
            <person name="Ohm R."/>
            <person name="Pangilinan J."/>
            <person name="Park H.-J."/>
            <person name="Ramirez L."/>
            <person name="Alfaro M."/>
            <person name="Sun H."/>
            <person name="Tritt A."/>
            <person name="Yoshinaga Y."/>
            <person name="Zwiers L.-H."/>
            <person name="Turgeon B."/>
            <person name="Goodwin S."/>
            <person name="Spatafora J."/>
            <person name="Crous P."/>
            <person name="Grigoriev I."/>
        </authorList>
    </citation>
    <scope>NUCLEOTIDE SEQUENCE</scope>
    <source>
        <strain evidence="2">CBS 260.36</strain>
    </source>
</reference>
<protein>
    <submittedName>
        <fullName evidence="2">Uncharacterized protein</fullName>
    </submittedName>
</protein>
<evidence type="ECO:0000256" key="1">
    <source>
        <dbReference type="SAM" id="MobiDB-lite"/>
    </source>
</evidence>
<name>A0A9P4IPY5_9PEZI</name>
<dbReference type="AlphaFoldDB" id="A0A9P4IPY5"/>
<comment type="caution">
    <text evidence="2">The sequence shown here is derived from an EMBL/GenBank/DDBJ whole genome shotgun (WGS) entry which is preliminary data.</text>
</comment>
<feature type="region of interest" description="Disordered" evidence="1">
    <location>
        <begin position="1"/>
        <end position="21"/>
    </location>
</feature>
<dbReference type="EMBL" id="ML996094">
    <property type="protein sequence ID" value="KAF2147953.1"/>
    <property type="molecule type" value="Genomic_DNA"/>
</dbReference>
<dbReference type="Proteomes" id="UP000799439">
    <property type="component" value="Unassembled WGS sequence"/>
</dbReference>
<evidence type="ECO:0000313" key="2">
    <source>
        <dbReference type="EMBL" id="KAF2147953.1"/>
    </source>
</evidence>
<keyword evidence="3" id="KW-1185">Reference proteome</keyword>
<gene>
    <name evidence="2" type="ORF">K461DRAFT_272144</name>
</gene>
<proteinExistence type="predicted"/>
<evidence type="ECO:0000313" key="3">
    <source>
        <dbReference type="Proteomes" id="UP000799439"/>
    </source>
</evidence>
<sequence length="116" mass="13755">MAQRAKEYLEEMAGPRPIEPDCPYPTEEAIFNAKSRDELWKYHRDIDEWQMHWSSLYHWLEEVQADTIKEQVMERLEASNVLLLILEARDEDLKREEERMETETNGDGGLEEGEVS</sequence>
<organism evidence="2 3">
    <name type="scientific">Myriangium duriaei CBS 260.36</name>
    <dbReference type="NCBI Taxonomy" id="1168546"/>
    <lineage>
        <taxon>Eukaryota</taxon>
        <taxon>Fungi</taxon>
        <taxon>Dikarya</taxon>
        <taxon>Ascomycota</taxon>
        <taxon>Pezizomycotina</taxon>
        <taxon>Dothideomycetes</taxon>
        <taxon>Dothideomycetidae</taxon>
        <taxon>Myriangiales</taxon>
        <taxon>Myriangiaceae</taxon>
        <taxon>Myriangium</taxon>
    </lineage>
</organism>
<feature type="region of interest" description="Disordered" evidence="1">
    <location>
        <begin position="93"/>
        <end position="116"/>
    </location>
</feature>
<feature type="compositionally biased region" description="Basic and acidic residues" evidence="1">
    <location>
        <begin position="93"/>
        <end position="102"/>
    </location>
</feature>
<accession>A0A9P4IPY5</accession>